<gene>
    <name evidence="5" type="primary">frr</name>
    <name evidence="8" type="ORF">A3F35_00085</name>
</gene>
<feature type="region of interest" description="Disordered" evidence="6">
    <location>
        <begin position="141"/>
        <end position="161"/>
    </location>
</feature>
<dbReference type="Gene3D" id="1.10.132.20">
    <property type="entry name" value="Ribosome-recycling factor"/>
    <property type="match status" value="1"/>
</dbReference>
<accession>A0A1G1WR14</accession>
<evidence type="ECO:0000256" key="1">
    <source>
        <dbReference type="ARBA" id="ARBA00004496"/>
    </source>
</evidence>
<evidence type="ECO:0000313" key="8">
    <source>
        <dbReference type="EMBL" id="OGY30185.1"/>
    </source>
</evidence>
<organism evidence="8 9">
    <name type="scientific">Candidatus Woykebacteria bacterium RIFCSPHIGHO2_12_FULL_45_10</name>
    <dbReference type="NCBI Taxonomy" id="1802603"/>
    <lineage>
        <taxon>Bacteria</taxon>
        <taxon>Candidatus Woykeibacteriota</taxon>
    </lineage>
</organism>
<evidence type="ECO:0000256" key="6">
    <source>
        <dbReference type="SAM" id="MobiDB-lite"/>
    </source>
</evidence>
<dbReference type="PANTHER" id="PTHR20982:SF3">
    <property type="entry name" value="MITOCHONDRIAL RIBOSOME RECYCLING FACTOR PSEUDO 1"/>
    <property type="match status" value="1"/>
</dbReference>
<evidence type="ECO:0000256" key="5">
    <source>
        <dbReference type="HAMAP-Rule" id="MF_00040"/>
    </source>
</evidence>
<comment type="similarity">
    <text evidence="2 5">Belongs to the RRF family.</text>
</comment>
<keyword evidence="3 5" id="KW-0963">Cytoplasm</keyword>
<dbReference type="EMBL" id="MHCZ01000012">
    <property type="protein sequence ID" value="OGY30185.1"/>
    <property type="molecule type" value="Genomic_DNA"/>
</dbReference>
<dbReference type="InterPro" id="IPR023584">
    <property type="entry name" value="Ribosome_recyc_fac_dom"/>
</dbReference>
<sequence>MDLDNLTSETKDRMAKAIAHLDEELKGIRSGRATPALIEGVKVLAYGNPMSLRDVASISAPEPRLLVIQPWDAGNIDPVVKAIRESGLGFNPAVDSNVIRVPVPALTEERRLELAKLVNEKSEGSRVAVRAVRHEAMERVEKDKKANRIGEDEQKRLEHEVQKATDEAMKLLEEKVKAKQEELAQI</sequence>
<dbReference type="InterPro" id="IPR002661">
    <property type="entry name" value="Ribosome_recyc_fac"/>
</dbReference>
<dbReference type="HAMAP" id="MF_00040">
    <property type="entry name" value="RRF"/>
    <property type="match status" value="1"/>
</dbReference>
<protein>
    <recommendedName>
        <fullName evidence="5">Ribosome-recycling factor</fullName>
        <shortName evidence="5">RRF</shortName>
    </recommendedName>
    <alternativeName>
        <fullName evidence="5">Ribosome-releasing factor</fullName>
    </alternativeName>
</protein>
<evidence type="ECO:0000256" key="2">
    <source>
        <dbReference type="ARBA" id="ARBA00005912"/>
    </source>
</evidence>
<evidence type="ECO:0000313" key="9">
    <source>
        <dbReference type="Proteomes" id="UP000178068"/>
    </source>
</evidence>
<dbReference type="GO" id="GO:0006415">
    <property type="term" value="P:translational termination"/>
    <property type="evidence" value="ECO:0007669"/>
    <property type="project" value="UniProtKB-UniRule"/>
</dbReference>
<dbReference type="PANTHER" id="PTHR20982">
    <property type="entry name" value="RIBOSOME RECYCLING FACTOR"/>
    <property type="match status" value="1"/>
</dbReference>
<proteinExistence type="inferred from homology"/>
<dbReference type="AlphaFoldDB" id="A0A1G1WR14"/>
<dbReference type="GO" id="GO:0043023">
    <property type="term" value="F:ribosomal large subunit binding"/>
    <property type="evidence" value="ECO:0007669"/>
    <property type="project" value="TreeGrafter"/>
</dbReference>
<comment type="subcellular location">
    <subcellularLocation>
        <location evidence="1 5">Cytoplasm</location>
    </subcellularLocation>
</comment>
<reference evidence="8 9" key="1">
    <citation type="journal article" date="2016" name="Nat. Commun.">
        <title>Thousands of microbial genomes shed light on interconnected biogeochemical processes in an aquifer system.</title>
        <authorList>
            <person name="Anantharaman K."/>
            <person name="Brown C.T."/>
            <person name="Hug L.A."/>
            <person name="Sharon I."/>
            <person name="Castelle C.J."/>
            <person name="Probst A.J."/>
            <person name="Thomas B.C."/>
            <person name="Singh A."/>
            <person name="Wilkins M.J."/>
            <person name="Karaoz U."/>
            <person name="Brodie E.L."/>
            <person name="Williams K.H."/>
            <person name="Hubbard S.S."/>
            <person name="Banfield J.F."/>
        </authorList>
    </citation>
    <scope>NUCLEOTIDE SEQUENCE [LARGE SCALE GENOMIC DNA]</scope>
</reference>
<evidence type="ECO:0000259" key="7">
    <source>
        <dbReference type="Pfam" id="PF01765"/>
    </source>
</evidence>
<name>A0A1G1WR14_9BACT</name>
<dbReference type="GO" id="GO:0005737">
    <property type="term" value="C:cytoplasm"/>
    <property type="evidence" value="ECO:0007669"/>
    <property type="project" value="UniProtKB-SubCell"/>
</dbReference>
<dbReference type="Proteomes" id="UP000178068">
    <property type="component" value="Unassembled WGS sequence"/>
</dbReference>
<dbReference type="Pfam" id="PF01765">
    <property type="entry name" value="RRF"/>
    <property type="match status" value="1"/>
</dbReference>
<keyword evidence="4 5" id="KW-0648">Protein biosynthesis</keyword>
<feature type="domain" description="Ribosome recycling factor" evidence="7">
    <location>
        <begin position="21"/>
        <end position="183"/>
    </location>
</feature>
<dbReference type="STRING" id="1802603.A3F35_00085"/>
<dbReference type="SUPFAM" id="SSF55194">
    <property type="entry name" value="Ribosome recycling factor, RRF"/>
    <property type="match status" value="1"/>
</dbReference>
<dbReference type="CDD" id="cd00520">
    <property type="entry name" value="RRF"/>
    <property type="match status" value="1"/>
</dbReference>
<comment type="caution">
    <text evidence="8">The sequence shown here is derived from an EMBL/GenBank/DDBJ whole genome shotgun (WGS) entry which is preliminary data.</text>
</comment>
<dbReference type="Gene3D" id="3.30.1360.40">
    <property type="match status" value="1"/>
</dbReference>
<dbReference type="InterPro" id="IPR036191">
    <property type="entry name" value="RRF_sf"/>
</dbReference>
<evidence type="ECO:0000256" key="4">
    <source>
        <dbReference type="ARBA" id="ARBA00022917"/>
    </source>
</evidence>
<dbReference type="NCBIfam" id="TIGR00496">
    <property type="entry name" value="frr"/>
    <property type="match status" value="1"/>
</dbReference>
<comment type="function">
    <text evidence="5">Responsible for the release of ribosomes from messenger RNA at the termination of protein biosynthesis. May increase the efficiency of translation by recycling ribosomes from one round of translation to another.</text>
</comment>
<evidence type="ECO:0000256" key="3">
    <source>
        <dbReference type="ARBA" id="ARBA00022490"/>
    </source>
</evidence>
<dbReference type="FunFam" id="1.10.132.20:FF:000001">
    <property type="entry name" value="Ribosome-recycling factor"/>
    <property type="match status" value="1"/>
</dbReference>
<dbReference type="FunFam" id="3.30.1360.40:FF:000001">
    <property type="entry name" value="Ribosome-recycling factor"/>
    <property type="match status" value="1"/>
</dbReference>